<dbReference type="AlphaFoldDB" id="A0A5A9MZ05"/>
<reference evidence="1 2" key="1">
    <citation type="journal article" date="2019" name="Mol. Ecol. Resour.">
        <title>Chromosome-level genome assembly of Triplophysa tibetana, a fish adapted to the harsh high-altitude environment of the Tibetan Plateau.</title>
        <authorList>
            <person name="Yang X."/>
            <person name="Liu H."/>
            <person name="Ma Z."/>
            <person name="Zou Y."/>
            <person name="Zou M."/>
            <person name="Mao Y."/>
            <person name="Li X."/>
            <person name="Wang H."/>
            <person name="Chen T."/>
            <person name="Wang W."/>
            <person name="Yang R."/>
        </authorList>
    </citation>
    <scope>NUCLEOTIDE SEQUENCE [LARGE SCALE GENOMIC DNA]</scope>
    <source>
        <strain evidence="1">TTIB1903HZAU</strain>
        <tissue evidence="1">Muscle</tissue>
    </source>
</reference>
<dbReference type="EMBL" id="SOYY01000025">
    <property type="protein sequence ID" value="KAA0702246.1"/>
    <property type="molecule type" value="Genomic_DNA"/>
</dbReference>
<comment type="caution">
    <text evidence="1">The sequence shown here is derived from an EMBL/GenBank/DDBJ whole genome shotgun (WGS) entry which is preliminary data.</text>
</comment>
<accession>A0A5A9MZ05</accession>
<name>A0A5A9MZ05_9TELE</name>
<organism evidence="1 2">
    <name type="scientific">Triplophysa tibetana</name>
    <dbReference type="NCBI Taxonomy" id="1572043"/>
    <lineage>
        <taxon>Eukaryota</taxon>
        <taxon>Metazoa</taxon>
        <taxon>Chordata</taxon>
        <taxon>Craniata</taxon>
        <taxon>Vertebrata</taxon>
        <taxon>Euteleostomi</taxon>
        <taxon>Actinopterygii</taxon>
        <taxon>Neopterygii</taxon>
        <taxon>Teleostei</taxon>
        <taxon>Ostariophysi</taxon>
        <taxon>Cypriniformes</taxon>
        <taxon>Nemacheilidae</taxon>
        <taxon>Triplophysa</taxon>
    </lineage>
</organism>
<sequence length="69" mass="7710">MALTELLMERMRSLALGRGRFLSRAEIPLVLVPGGYRVMGSTDCIVRAPAIYSRVTFLRQLIEQTIASN</sequence>
<gene>
    <name evidence="1" type="ORF">E1301_Tti010981</name>
</gene>
<dbReference type="Proteomes" id="UP000324632">
    <property type="component" value="Chromosome 25"/>
</dbReference>
<protein>
    <submittedName>
        <fullName evidence="1">Chymotrypsinogen B</fullName>
    </submittedName>
</protein>
<keyword evidence="2" id="KW-1185">Reference proteome</keyword>
<proteinExistence type="predicted"/>
<evidence type="ECO:0000313" key="2">
    <source>
        <dbReference type="Proteomes" id="UP000324632"/>
    </source>
</evidence>
<evidence type="ECO:0000313" key="1">
    <source>
        <dbReference type="EMBL" id="KAA0702246.1"/>
    </source>
</evidence>